<reference evidence="2 3" key="2">
    <citation type="submission" date="2018-11" db="EMBL/GenBank/DDBJ databases">
        <title>Genomic Encyclopedia of Type Strains, Phase IV (KMG-IV): sequencing the most valuable type-strain genomes for metagenomic binning, comparative biology and taxonomic classification.</title>
        <authorList>
            <person name="Goeker M."/>
        </authorList>
    </citation>
    <scope>NUCLEOTIDE SEQUENCE [LARGE SCALE GENOMIC DNA]</scope>
    <source>
        <strain evidence="2 3">DSM 27783</strain>
    </source>
</reference>
<dbReference type="PIRSF" id="PIRSF012318">
    <property type="entry name" value="UCP012318"/>
    <property type="match status" value="1"/>
</dbReference>
<name>A0AAJ4RDQ2_9BACT</name>
<reference evidence="1" key="3">
    <citation type="submission" date="2019-06" db="EMBL/GenBank/DDBJ databases">
        <title>A comparative analysis of the Nautiliaceae.</title>
        <authorList>
            <person name="Grosche A."/>
            <person name="Smedile F."/>
            <person name="Vetriani C."/>
        </authorList>
    </citation>
    <scope>NUCLEOTIDE SEQUENCE</scope>
    <source>
        <strain evidence="1">TB6</strain>
    </source>
</reference>
<accession>A0AAJ4RDQ2</accession>
<evidence type="ECO:0000313" key="3">
    <source>
        <dbReference type="Proteomes" id="UP000272781"/>
    </source>
</evidence>
<keyword evidence="4" id="KW-1185">Reference proteome</keyword>
<dbReference type="Pfam" id="PF04305">
    <property type="entry name" value="DUF455"/>
    <property type="match status" value="1"/>
</dbReference>
<dbReference type="SUPFAM" id="SSF47240">
    <property type="entry name" value="Ferritin-like"/>
    <property type="match status" value="1"/>
</dbReference>
<dbReference type="Proteomes" id="UP000272781">
    <property type="component" value="Unassembled WGS sequence"/>
</dbReference>
<protein>
    <submittedName>
        <fullName evidence="1">Ferritin-like domain-containing protein</fullName>
    </submittedName>
    <submittedName>
        <fullName evidence="2">Uncharacterized ferritin-like protein (DUF455 family)</fullName>
    </submittedName>
</protein>
<organism evidence="2 3">
    <name type="scientific">Caminibacter pacificus</name>
    <dbReference type="NCBI Taxonomy" id="1424653"/>
    <lineage>
        <taxon>Bacteria</taxon>
        <taxon>Pseudomonadati</taxon>
        <taxon>Campylobacterota</taxon>
        <taxon>Epsilonproteobacteria</taxon>
        <taxon>Nautiliales</taxon>
        <taxon>Nautiliaceae</taxon>
        <taxon>Caminibacter</taxon>
    </lineage>
</organism>
<dbReference type="CDD" id="cd00657">
    <property type="entry name" value="Ferritin_like"/>
    <property type="match status" value="1"/>
</dbReference>
<dbReference type="Proteomes" id="UP000298805">
    <property type="component" value="Chromosome"/>
</dbReference>
<dbReference type="InterPro" id="IPR007402">
    <property type="entry name" value="DUF455"/>
</dbReference>
<gene>
    <name evidence="1" type="ORF">C6V80_06170</name>
    <name evidence="2" type="ORF">EDC58_0192</name>
</gene>
<evidence type="ECO:0000313" key="1">
    <source>
        <dbReference type="EMBL" id="QCI28560.1"/>
    </source>
</evidence>
<evidence type="ECO:0000313" key="2">
    <source>
        <dbReference type="EMBL" id="ROR40713.1"/>
    </source>
</evidence>
<dbReference type="PANTHER" id="PTHR42782:SF4">
    <property type="entry name" value="DUF455 DOMAIN-CONTAINING PROTEIN"/>
    <property type="match status" value="1"/>
</dbReference>
<dbReference type="PANTHER" id="PTHR42782">
    <property type="entry name" value="SI:CH73-314G15.3"/>
    <property type="match status" value="1"/>
</dbReference>
<dbReference type="EMBL" id="RJVK01000001">
    <property type="protein sequence ID" value="ROR40713.1"/>
    <property type="molecule type" value="Genomic_DNA"/>
</dbReference>
<dbReference type="RefSeq" id="WP_123351626.1">
    <property type="nucleotide sequence ID" value="NZ_CP027432.2"/>
</dbReference>
<dbReference type="InterPro" id="IPR009078">
    <property type="entry name" value="Ferritin-like_SF"/>
</dbReference>
<dbReference type="AlphaFoldDB" id="A0AAJ4RDQ2"/>
<proteinExistence type="predicted"/>
<dbReference type="EMBL" id="CP027432">
    <property type="protein sequence ID" value="QCI28560.1"/>
    <property type="molecule type" value="Genomic_DNA"/>
</dbReference>
<reference evidence="4" key="1">
    <citation type="submission" date="2018-03" db="EMBL/GenBank/DDBJ databases">
        <title>A comparative analysis of the Nautiliaceae.</title>
        <authorList>
            <person name="Grosche A."/>
            <person name="Smedile F."/>
            <person name="Vetriani C."/>
        </authorList>
    </citation>
    <scope>NUCLEOTIDE SEQUENCE [LARGE SCALE GENOMIC DNA]</scope>
    <source>
        <strain evidence="4">TB6</strain>
    </source>
</reference>
<evidence type="ECO:0000313" key="4">
    <source>
        <dbReference type="Proteomes" id="UP000298805"/>
    </source>
</evidence>
<dbReference type="InterPro" id="IPR011197">
    <property type="entry name" value="UCP012318"/>
</dbReference>
<sequence length="267" mass="31803">MFYQELEKIIETSDYDKKFELFYKLYENIDSYNFTSNEKPKIFEKPSYADFCEIVHPARVPRRRGFETDEKKAVLLHAIVHIEYSAIDLALDACYRFRNLPKEYYLDWLEVAEDEIRHFKMMNSLLEKTGYKYGDFPVHNSLFEASQKTQDLLSRMAIIPRWYEANGLDANEKIIKRLQKTNDPFAKEVIDALNVILKEEIPHVSKGDKWFKWECERKNLDPLKTYFEIIDSFFKDWKKKDLNVAARLKAGFTCDELKILSNKEINC</sequence>